<comment type="caution">
    <text evidence="1">The sequence shown here is derived from an EMBL/GenBank/DDBJ whole genome shotgun (WGS) entry which is preliminary data.</text>
</comment>
<dbReference type="Proteomes" id="UP000272833">
    <property type="component" value="Unassembled WGS sequence"/>
</dbReference>
<sequence>MLLRRLFSRARPMRHFALIDGQGICRALRQMQEHPSQAGWVEVREPSISWLGSPLPASARITPVVTHAPTARPLAA</sequence>
<accession>A0A427H944</accession>
<reference evidence="1 2" key="1">
    <citation type="submission" date="2018-10" db="EMBL/GenBank/DDBJ databases">
        <title>Transmission dynamics of multidrug resistant bacteria on intensive care unit surfaces.</title>
        <authorList>
            <person name="D'Souza A.W."/>
            <person name="Potter R.F."/>
            <person name="Wallace M."/>
            <person name="Shupe A."/>
            <person name="Patel S."/>
            <person name="Sun S."/>
            <person name="Gul D."/>
            <person name="Kwon J.H."/>
            <person name="Andleeb S."/>
            <person name="Burnham C.-A.D."/>
            <person name="Dantas G."/>
        </authorList>
    </citation>
    <scope>NUCLEOTIDE SEQUENCE [LARGE SCALE GENOMIC DNA]</scope>
    <source>
        <strain evidence="1 2">PO_271</strain>
    </source>
</reference>
<accession>A0A061CN63</accession>
<dbReference type="EMBL" id="RHRS01000072">
    <property type="protein sequence ID" value="RRW30007.1"/>
    <property type="molecule type" value="Genomic_DNA"/>
</dbReference>
<evidence type="ECO:0000313" key="2">
    <source>
        <dbReference type="Proteomes" id="UP000272833"/>
    </source>
</evidence>
<name>A0A061CN63_ECTOL</name>
<gene>
    <name evidence="1" type="ORF">EGJ44_19745</name>
</gene>
<evidence type="ECO:0000313" key="1">
    <source>
        <dbReference type="EMBL" id="RRW30007.1"/>
    </source>
</evidence>
<protein>
    <submittedName>
        <fullName evidence="1">Uncharacterized protein</fullName>
    </submittedName>
</protein>
<dbReference type="AlphaFoldDB" id="A0A061CN63"/>
<organism evidence="1 2">
    <name type="scientific">Ectopseudomonas oleovorans</name>
    <name type="common">Pseudomonas oleovorans</name>
    <dbReference type="NCBI Taxonomy" id="301"/>
    <lineage>
        <taxon>Bacteria</taxon>
        <taxon>Pseudomonadati</taxon>
        <taxon>Pseudomonadota</taxon>
        <taxon>Gammaproteobacteria</taxon>
        <taxon>Pseudomonadales</taxon>
        <taxon>Pseudomonadaceae</taxon>
        <taxon>Ectopseudomonas</taxon>
    </lineage>
</organism>
<proteinExistence type="predicted"/>
<dbReference type="RefSeq" id="WP_004424537.1">
    <property type="nucleotide sequence ID" value="NZ_RHRS01000072.1"/>
</dbReference>